<dbReference type="AlphaFoldDB" id="A0A0J8BDI1"/>
<feature type="region of interest" description="Disordered" evidence="1">
    <location>
        <begin position="1"/>
        <end position="21"/>
    </location>
</feature>
<gene>
    <name evidence="2" type="ORF">BVRB_2g045270</name>
</gene>
<keyword evidence="3" id="KW-1185">Reference proteome</keyword>
<dbReference type="Gramene" id="KMS99404">
    <property type="protein sequence ID" value="KMS99404"/>
    <property type="gene ID" value="BVRB_2g045270"/>
</dbReference>
<accession>A0A0J8BDI1</accession>
<sequence>MYRKLHGSGLDENQTTSLMQKTKDHTYLEHVQSETEMYNYQTISKRSELYVAKYFPTGNREGKYR</sequence>
<organism evidence="2 3">
    <name type="scientific">Beta vulgaris subsp. vulgaris</name>
    <name type="common">Beet</name>
    <dbReference type="NCBI Taxonomy" id="3555"/>
    <lineage>
        <taxon>Eukaryota</taxon>
        <taxon>Viridiplantae</taxon>
        <taxon>Streptophyta</taxon>
        <taxon>Embryophyta</taxon>
        <taxon>Tracheophyta</taxon>
        <taxon>Spermatophyta</taxon>
        <taxon>Magnoliopsida</taxon>
        <taxon>eudicotyledons</taxon>
        <taxon>Gunneridae</taxon>
        <taxon>Pentapetalae</taxon>
        <taxon>Caryophyllales</taxon>
        <taxon>Chenopodiaceae</taxon>
        <taxon>Betoideae</taxon>
        <taxon>Beta</taxon>
    </lineage>
</organism>
<name>A0A0J8BDI1_BETVV</name>
<dbReference type="Proteomes" id="UP000035740">
    <property type="component" value="Unassembled WGS sequence"/>
</dbReference>
<evidence type="ECO:0000256" key="1">
    <source>
        <dbReference type="SAM" id="MobiDB-lite"/>
    </source>
</evidence>
<evidence type="ECO:0000313" key="3">
    <source>
        <dbReference type="Proteomes" id="UP000035740"/>
    </source>
</evidence>
<dbReference type="EMBL" id="KQ090219">
    <property type="protein sequence ID" value="KMS99404.1"/>
    <property type="molecule type" value="Genomic_DNA"/>
</dbReference>
<protein>
    <submittedName>
        <fullName evidence="2">Uncharacterized protein</fullName>
    </submittedName>
</protein>
<reference evidence="2 3" key="1">
    <citation type="journal article" date="2014" name="Nature">
        <title>The genome of the recently domesticated crop plant sugar beet (Beta vulgaris).</title>
        <authorList>
            <person name="Dohm J.C."/>
            <person name="Minoche A.E."/>
            <person name="Holtgrawe D."/>
            <person name="Capella-Gutierrez S."/>
            <person name="Zakrzewski F."/>
            <person name="Tafer H."/>
            <person name="Rupp O."/>
            <person name="Sorensen T.R."/>
            <person name="Stracke R."/>
            <person name="Reinhardt R."/>
            <person name="Goesmann A."/>
            <person name="Kraft T."/>
            <person name="Schulz B."/>
            <person name="Stadler P.F."/>
            <person name="Schmidt T."/>
            <person name="Gabaldon T."/>
            <person name="Lehrach H."/>
            <person name="Weisshaar B."/>
            <person name="Himmelbauer H."/>
        </authorList>
    </citation>
    <scope>NUCLEOTIDE SEQUENCE [LARGE SCALE GENOMIC DNA]</scope>
    <source>
        <tissue evidence="2">Taproot</tissue>
    </source>
</reference>
<feature type="compositionally biased region" description="Polar residues" evidence="1">
    <location>
        <begin position="11"/>
        <end position="20"/>
    </location>
</feature>
<evidence type="ECO:0000313" key="2">
    <source>
        <dbReference type="EMBL" id="KMS99404.1"/>
    </source>
</evidence>
<proteinExistence type="predicted"/>